<dbReference type="HOGENOM" id="CLU_087839_0_0_5"/>
<dbReference type="InterPro" id="IPR016462">
    <property type="entry name" value="ModE"/>
</dbReference>
<dbReference type="eggNOG" id="COG3585">
    <property type="taxonomic scope" value="Bacteria"/>
</dbReference>
<dbReference type="Gene3D" id="1.10.10.10">
    <property type="entry name" value="Winged helix-like DNA-binding domain superfamily/Winged helix DNA-binding domain"/>
    <property type="match status" value="1"/>
</dbReference>
<evidence type="ECO:0000256" key="5">
    <source>
        <dbReference type="PIRNR" id="PIRNR005763"/>
    </source>
</evidence>
<evidence type="ECO:0000256" key="6">
    <source>
        <dbReference type="PIRSR" id="PIRSR005763-1"/>
    </source>
</evidence>
<dbReference type="EnsemblBacteria" id="AAK22314">
    <property type="protein sequence ID" value="AAK22314"/>
    <property type="gene ID" value="CC_0327"/>
</dbReference>
<organism evidence="8 9">
    <name type="scientific">Caulobacter vibrioides (strain ATCC 19089 / CIP 103742 / CB 15)</name>
    <name type="common">Caulobacter crescentus</name>
    <dbReference type="NCBI Taxonomy" id="190650"/>
    <lineage>
        <taxon>Bacteria</taxon>
        <taxon>Pseudomonadati</taxon>
        <taxon>Pseudomonadota</taxon>
        <taxon>Alphaproteobacteria</taxon>
        <taxon>Caulobacterales</taxon>
        <taxon>Caulobacteraceae</taxon>
        <taxon>Caulobacter</taxon>
    </lineage>
</organism>
<dbReference type="InterPro" id="IPR000847">
    <property type="entry name" value="LysR_HTH_N"/>
</dbReference>
<dbReference type="GO" id="GO:0015689">
    <property type="term" value="P:molybdate ion transport"/>
    <property type="evidence" value="ECO:0007669"/>
    <property type="project" value="UniProtKB-UniRule"/>
</dbReference>
<dbReference type="SUPFAM" id="SSF50331">
    <property type="entry name" value="MOP-like"/>
    <property type="match status" value="2"/>
</dbReference>
<dbReference type="PIR" id="F87289">
    <property type="entry name" value="F87289"/>
</dbReference>
<dbReference type="NCBIfam" id="TIGR00637">
    <property type="entry name" value="ModE_repress"/>
    <property type="match status" value="1"/>
</dbReference>
<dbReference type="InterPro" id="IPR036390">
    <property type="entry name" value="WH_DNA-bd_sf"/>
</dbReference>
<evidence type="ECO:0000256" key="1">
    <source>
        <dbReference type="ARBA" id="ARBA00008110"/>
    </source>
</evidence>
<dbReference type="BioCyc" id="CAULO:CC0327-MONOMER"/>
<evidence type="ECO:0000256" key="3">
    <source>
        <dbReference type="ARBA" id="ARBA00022505"/>
    </source>
</evidence>
<gene>
    <name evidence="8" type="ordered locus">CC_0327</name>
</gene>
<dbReference type="eggNOG" id="COG2005">
    <property type="taxonomic scope" value="Bacteria"/>
</dbReference>
<accession>Q9ABA4</accession>
<dbReference type="InterPro" id="IPR051815">
    <property type="entry name" value="Molybdate_resp_trans_reg"/>
</dbReference>
<evidence type="ECO:0000256" key="2">
    <source>
        <dbReference type="ARBA" id="ARBA00022448"/>
    </source>
</evidence>
<keyword evidence="3 5" id="KW-0500">Molybdenum</keyword>
<dbReference type="GO" id="GO:0003700">
    <property type="term" value="F:DNA-binding transcription factor activity"/>
    <property type="evidence" value="ECO:0007669"/>
    <property type="project" value="InterPro"/>
</dbReference>
<dbReference type="PIRSF" id="PIRSF005763">
    <property type="entry name" value="Txn_reg_ModE"/>
    <property type="match status" value="1"/>
</dbReference>
<dbReference type="SMR" id="Q9ABA4"/>
<dbReference type="InterPro" id="IPR005116">
    <property type="entry name" value="Transp-assoc_OB_typ1"/>
</dbReference>
<keyword evidence="2 5" id="KW-0813">Transport</keyword>
<dbReference type="SUPFAM" id="SSF46785">
    <property type="entry name" value="Winged helix' DNA-binding domain"/>
    <property type="match status" value="1"/>
</dbReference>
<dbReference type="Proteomes" id="UP000001816">
    <property type="component" value="Chromosome"/>
</dbReference>
<dbReference type="Pfam" id="PF03459">
    <property type="entry name" value="TOBE"/>
    <property type="match status" value="2"/>
</dbReference>
<reference evidence="8 9" key="1">
    <citation type="journal article" date="2001" name="Proc. Natl. Acad. Sci. U.S.A.">
        <title>Complete genome sequence of Caulobacter crescentus.</title>
        <authorList>
            <person name="Nierman W.C."/>
            <person name="Feldblyum T.V."/>
            <person name="Laub M.T."/>
            <person name="Paulsen I.T."/>
            <person name="Nelson K.E."/>
            <person name="Eisen J.A."/>
            <person name="Heidelberg J.F."/>
            <person name="Alley M.R."/>
            <person name="Ohta N."/>
            <person name="Maddock J.R."/>
            <person name="Potocka I."/>
            <person name="Nelson W.C."/>
            <person name="Newton A."/>
            <person name="Stephens C."/>
            <person name="Phadke N.D."/>
            <person name="Ely B."/>
            <person name="DeBoy R.T."/>
            <person name="Dodson R.J."/>
            <person name="Durkin A.S."/>
            <person name="Gwinn M.L."/>
            <person name="Haft D.H."/>
            <person name="Kolonay J.F."/>
            <person name="Smit J."/>
            <person name="Craven M.B."/>
            <person name="Khouri H."/>
            <person name="Shetty J."/>
            <person name="Berry K."/>
            <person name="Utterback T."/>
            <person name="Tran K."/>
            <person name="Wolf A."/>
            <person name="Vamathevan J."/>
            <person name="Ermolaeva M."/>
            <person name="White O."/>
            <person name="Salzberg S.L."/>
            <person name="Venter J.C."/>
            <person name="Shapiro L."/>
            <person name="Fraser C.M."/>
        </authorList>
    </citation>
    <scope>NUCLEOTIDE SEQUENCE [LARGE SCALE GENOMIC DNA]</scope>
    <source>
        <strain evidence="9">ATCC 19089 / CB15</strain>
    </source>
</reference>
<dbReference type="KEGG" id="ccr:CC_0327"/>
<dbReference type="AlphaFoldDB" id="Q9ABA4"/>
<dbReference type="EMBL" id="AE005673">
    <property type="protein sequence ID" value="AAK22314.1"/>
    <property type="molecule type" value="Genomic_DNA"/>
</dbReference>
<dbReference type="InterPro" id="IPR003725">
    <property type="entry name" value="ModE-bd_N"/>
</dbReference>
<dbReference type="Pfam" id="PF00126">
    <property type="entry name" value="HTH_1"/>
    <property type="match status" value="1"/>
</dbReference>
<dbReference type="Gene3D" id="2.40.50.100">
    <property type="match status" value="2"/>
</dbReference>
<evidence type="ECO:0000259" key="7">
    <source>
        <dbReference type="PROSITE" id="PS51866"/>
    </source>
</evidence>
<sequence length="278" mass="28690">MPWAWRSGYAAKLHNDGIETRPVSSDADFRASLILKRGGLARVGLERIALLEAVARHGSISAAAKEAGLSYKGAWDGVQALNNLFEAPLVSAAPGGRAGGAAQVTARGHAVIRAFRAAEREVSAAFARLEADLSSDAELLWSLGLRTSARNALRGVVTMVSEDEVTATVTLDIGEGLGLIARVTRRSVEDLGLAPGRPAIALIKSSFIRLDGAATENRLEGRILDREGGQAAAEVTIGLSAGKSLVATVGADAPGWDLAPGDAVVVSIAAADIILAVD</sequence>
<dbReference type="InterPro" id="IPR036388">
    <property type="entry name" value="WH-like_DNA-bd_sf"/>
</dbReference>
<dbReference type="InterPro" id="IPR008995">
    <property type="entry name" value="Mo/tungstate-bd_C_term_dom"/>
</dbReference>
<feature type="domain" description="Mop" evidence="7">
    <location>
        <begin position="146"/>
        <end position="212"/>
    </location>
</feature>
<dbReference type="NCBIfam" id="TIGR00638">
    <property type="entry name" value="Mop"/>
    <property type="match status" value="1"/>
</dbReference>
<dbReference type="PANTHER" id="PTHR30432">
    <property type="entry name" value="TRANSCRIPTIONAL REGULATOR MODE"/>
    <property type="match status" value="1"/>
</dbReference>
<evidence type="ECO:0000313" key="9">
    <source>
        <dbReference type="Proteomes" id="UP000001816"/>
    </source>
</evidence>
<feature type="region of interest" description="Required for dimer formation and molybdate binding" evidence="6">
    <location>
        <begin position="147"/>
        <end position="155"/>
    </location>
</feature>
<evidence type="ECO:0000256" key="4">
    <source>
        <dbReference type="ARBA" id="ARBA00022737"/>
    </source>
</evidence>
<comment type="similarity">
    <text evidence="1 5">Belongs to the ModE family.</text>
</comment>
<dbReference type="PATRIC" id="fig|190650.5.peg.327"/>
<dbReference type="PROSITE" id="PS51866">
    <property type="entry name" value="MOP"/>
    <property type="match status" value="1"/>
</dbReference>
<evidence type="ECO:0000313" key="8">
    <source>
        <dbReference type="EMBL" id="AAK22314.1"/>
    </source>
</evidence>
<dbReference type="InterPro" id="IPR004606">
    <property type="entry name" value="Mop_domain"/>
</dbReference>
<keyword evidence="4" id="KW-0677">Repeat</keyword>
<protein>
    <submittedName>
        <fullName evidence="8">Molybdenum transport protein ModE</fullName>
    </submittedName>
</protein>
<dbReference type="STRING" id="190650.CC_0327"/>
<keyword evidence="9" id="KW-1185">Reference proteome</keyword>
<proteinExistence type="inferred from homology"/>
<name>Q9ABA4_CAUVC</name>
<dbReference type="PANTHER" id="PTHR30432:SF1">
    <property type="entry name" value="DNA-BINDING TRANSCRIPTIONAL DUAL REGULATOR MODE"/>
    <property type="match status" value="1"/>
</dbReference>
<dbReference type="GO" id="GO:0030151">
    <property type="term" value="F:molybdenum ion binding"/>
    <property type="evidence" value="ECO:0007669"/>
    <property type="project" value="UniProtKB-UniRule"/>
</dbReference>